<comment type="caution">
    <text evidence="1">The sequence shown here is derived from an EMBL/GenBank/DDBJ whole genome shotgun (WGS) entry which is preliminary data.</text>
</comment>
<dbReference type="Proteomes" id="UP000607653">
    <property type="component" value="Unassembled WGS sequence"/>
</dbReference>
<dbReference type="EMBL" id="DUZY01000007">
    <property type="protein sequence ID" value="DAD45125.1"/>
    <property type="molecule type" value="Genomic_DNA"/>
</dbReference>
<sequence>MAQTLLCINEFKYRWRCHKLTLGLATERLKQMRENT</sequence>
<evidence type="ECO:0000313" key="1">
    <source>
        <dbReference type="EMBL" id="DAD45125.1"/>
    </source>
</evidence>
<dbReference type="PANTHER" id="PTHR36363">
    <property type="entry name" value="OS04G0687200 PROTEIN"/>
    <property type="match status" value="1"/>
</dbReference>
<reference evidence="1 2" key="1">
    <citation type="journal article" date="2020" name="Mol. Biol. Evol.">
        <title>Distinct Expression and Methylation Patterns for Genes with Different Fates following a Single Whole-Genome Duplication in Flowering Plants.</title>
        <authorList>
            <person name="Shi T."/>
            <person name="Rahmani R.S."/>
            <person name="Gugger P.F."/>
            <person name="Wang M."/>
            <person name="Li H."/>
            <person name="Zhang Y."/>
            <person name="Li Z."/>
            <person name="Wang Q."/>
            <person name="Van de Peer Y."/>
            <person name="Marchal K."/>
            <person name="Chen J."/>
        </authorList>
    </citation>
    <scope>NUCLEOTIDE SEQUENCE [LARGE SCALE GENOMIC DNA]</scope>
    <source>
        <tissue evidence="1">Leaf</tissue>
    </source>
</reference>
<gene>
    <name evidence="1" type="ORF">HUJ06_003355</name>
</gene>
<proteinExistence type="predicted"/>
<organism evidence="1 2">
    <name type="scientific">Nelumbo nucifera</name>
    <name type="common">Sacred lotus</name>
    <dbReference type="NCBI Taxonomy" id="4432"/>
    <lineage>
        <taxon>Eukaryota</taxon>
        <taxon>Viridiplantae</taxon>
        <taxon>Streptophyta</taxon>
        <taxon>Embryophyta</taxon>
        <taxon>Tracheophyta</taxon>
        <taxon>Spermatophyta</taxon>
        <taxon>Magnoliopsida</taxon>
        <taxon>Proteales</taxon>
        <taxon>Nelumbonaceae</taxon>
        <taxon>Nelumbo</taxon>
    </lineage>
</organism>
<accession>A0A822ZNP5</accession>
<name>A0A822ZNP5_NELNU</name>
<dbReference type="PANTHER" id="PTHR36363:SF1">
    <property type="entry name" value="OS04G0687200 PROTEIN"/>
    <property type="match status" value="1"/>
</dbReference>
<dbReference type="AlphaFoldDB" id="A0A822ZNP5"/>
<protein>
    <submittedName>
        <fullName evidence="1">Uncharacterized protein</fullName>
    </submittedName>
</protein>
<evidence type="ECO:0000313" key="2">
    <source>
        <dbReference type="Proteomes" id="UP000607653"/>
    </source>
</evidence>
<keyword evidence="2" id="KW-1185">Reference proteome</keyword>